<keyword evidence="1" id="KW-0812">Transmembrane</keyword>
<keyword evidence="1" id="KW-0472">Membrane</keyword>
<reference evidence="3" key="1">
    <citation type="journal article" date="2019" name="Int. J. Syst. Evol. Microbiol.">
        <title>The Global Catalogue of Microorganisms (GCM) 10K type strain sequencing project: providing services to taxonomists for standard genome sequencing and annotation.</title>
        <authorList>
            <consortium name="The Broad Institute Genomics Platform"/>
            <consortium name="The Broad Institute Genome Sequencing Center for Infectious Disease"/>
            <person name="Wu L."/>
            <person name="Ma J."/>
        </authorList>
    </citation>
    <scope>NUCLEOTIDE SEQUENCE [LARGE SCALE GENOMIC DNA]</scope>
    <source>
        <strain evidence="3">KCTC 42247</strain>
    </source>
</reference>
<evidence type="ECO:0000313" key="3">
    <source>
        <dbReference type="Proteomes" id="UP001597418"/>
    </source>
</evidence>
<name>A0ABW5UCG1_9SPHI</name>
<protein>
    <submittedName>
        <fullName evidence="2">DUF3995 domain-containing protein</fullName>
    </submittedName>
</protein>
<comment type="caution">
    <text evidence="2">The sequence shown here is derived from an EMBL/GenBank/DDBJ whole genome shotgun (WGS) entry which is preliminary data.</text>
</comment>
<dbReference type="RefSeq" id="WP_066757748.1">
    <property type="nucleotide sequence ID" value="NZ_JBHUMB010000008.1"/>
</dbReference>
<evidence type="ECO:0000313" key="2">
    <source>
        <dbReference type="EMBL" id="MFD2743643.1"/>
    </source>
</evidence>
<feature type="transmembrane region" description="Helical" evidence="1">
    <location>
        <begin position="7"/>
        <end position="25"/>
    </location>
</feature>
<dbReference type="Proteomes" id="UP001597418">
    <property type="component" value="Unassembled WGS sequence"/>
</dbReference>
<dbReference type="Pfam" id="PF13160">
    <property type="entry name" value="DUF3995"/>
    <property type="match status" value="1"/>
</dbReference>
<dbReference type="EMBL" id="JBHUMB010000008">
    <property type="protein sequence ID" value="MFD2743643.1"/>
    <property type="molecule type" value="Genomic_DNA"/>
</dbReference>
<gene>
    <name evidence="2" type="ORF">ACFSQ6_09545</name>
</gene>
<proteinExistence type="predicted"/>
<accession>A0ABW5UCG1</accession>
<dbReference type="InterPro" id="IPR025058">
    <property type="entry name" value="DUF3995"/>
</dbReference>
<sequence length="138" mass="15417">MVQLSKALLTLIFAGIGAIHFYWAFGGVWAKQLAIPTTQNGVPLLAPGFSDCVLVGLFFAALLLLNTMAVSKFMSLLLERIVWVIIAFIFLARAVGDFQYVGLFKQVKDTTFAYHDNLYFTPLCLFVFSLIVVKLFVR</sequence>
<feature type="transmembrane region" description="Helical" evidence="1">
    <location>
        <begin position="118"/>
        <end position="137"/>
    </location>
</feature>
<keyword evidence="1" id="KW-1133">Transmembrane helix</keyword>
<feature type="transmembrane region" description="Helical" evidence="1">
    <location>
        <begin position="45"/>
        <end position="65"/>
    </location>
</feature>
<organism evidence="2 3">
    <name type="scientific">Sphingobacterium populi</name>
    <dbReference type="NCBI Taxonomy" id="1812824"/>
    <lineage>
        <taxon>Bacteria</taxon>
        <taxon>Pseudomonadati</taxon>
        <taxon>Bacteroidota</taxon>
        <taxon>Sphingobacteriia</taxon>
        <taxon>Sphingobacteriales</taxon>
        <taxon>Sphingobacteriaceae</taxon>
        <taxon>Sphingobacterium</taxon>
    </lineage>
</organism>
<evidence type="ECO:0000256" key="1">
    <source>
        <dbReference type="SAM" id="Phobius"/>
    </source>
</evidence>
<feature type="transmembrane region" description="Helical" evidence="1">
    <location>
        <begin position="77"/>
        <end position="95"/>
    </location>
</feature>
<keyword evidence="3" id="KW-1185">Reference proteome</keyword>